<evidence type="ECO:0000313" key="3">
    <source>
        <dbReference type="Proteomes" id="UP000198282"/>
    </source>
</evidence>
<dbReference type="Proteomes" id="UP000198282">
    <property type="component" value="Unassembled WGS sequence"/>
</dbReference>
<dbReference type="RefSeq" id="WP_143653673.1">
    <property type="nucleotide sequence ID" value="NZ_FZOD01000111.1"/>
</dbReference>
<dbReference type="SUPFAM" id="SSF53448">
    <property type="entry name" value="Nucleotide-diphospho-sugar transferases"/>
    <property type="match status" value="1"/>
</dbReference>
<evidence type="ECO:0008006" key="4">
    <source>
        <dbReference type="Google" id="ProtNLM"/>
    </source>
</evidence>
<evidence type="ECO:0000256" key="1">
    <source>
        <dbReference type="SAM" id="MobiDB-lite"/>
    </source>
</evidence>
<dbReference type="OrthoDB" id="5096160at2"/>
<feature type="region of interest" description="Disordered" evidence="1">
    <location>
        <begin position="374"/>
        <end position="400"/>
    </location>
</feature>
<reference evidence="2 3" key="1">
    <citation type="submission" date="2017-06" db="EMBL/GenBank/DDBJ databases">
        <authorList>
            <person name="Kim H.J."/>
            <person name="Triplett B.A."/>
        </authorList>
    </citation>
    <scope>NUCLEOTIDE SEQUENCE [LARGE SCALE GENOMIC DNA]</scope>
    <source>
        <strain evidence="2 3">CGMCC 4.2132</strain>
    </source>
</reference>
<gene>
    <name evidence="2" type="ORF">SAMN05216276_11118</name>
</gene>
<evidence type="ECO:0000313" key="2">
    <source>
        <dbReference type="EMBL" id="SNT64134.1"/>
    </source>
</evidence>
<accession>A0A239PBT9</accession>
<dbReference type="InterPro" id="IPR029044">
    <property type="entry name" value="Nucleotide-diphossugar_trans"/>
</dbReference>
<keyword evidence="3" id="KW-1185">Reference proteome</keyword>
<name>A0A239PBT9_9ACTN</name>
<dbReference type="AlphaFoldDB" id="A0A239PBT9"/>
<dbReference type="EMBL" id="FZOD01000111">
    <property type="protein sequence ID" value="SNT64134.1"/>
    <property type="molecule type" value="Genomic_DNA"/>
</dbReference>
<sequence>MIDPTIPGPRLSEAPAVGARPTTAQLLAGRVLYQENARFLPRLRDCVDAKLSGVVMTGKKADERASQLREAGYRGVLLIDSAAYMTHTATPDEPFLLPQDSLFNDLDNCLTFQLHRGADVALTPTGYIPPAASKVLKAVMRAAKQIERDDVVVVLPVDIAWLNPEHIAQFIAACTEIRQPKAVILTRQFDPLKAFKEAPANLRRLVSEVEHIALLRTDLAALDAMTYGALFAGIGADSSIRHAVPAGERPQTAQNGGGAQFPSVLLPNLMRFSWGPTLANRYANAEPVRCDCPACQGRGLDRFNTPDGPTRIESEDHNAYTWGAWVNELAACSSAAERRQLWRDRCAHAVGRYELENVRIEQPRAFQAPPALKAWASLPTGDDTPAPAEGGPRGVSSAAG</sequence>
<proteinExistence type="predicted"/>
<organism evidence="2 3">
    <name type="scientific">Streptosporangium subroseum</name>
    <dbReference type="NCBI Taxonomy" id="106412"/>
    <lineage>
        <taxon>Bacteria</taxon>
        <taxon>Bacillati</taxon>
        <taxon>Actinomycetota</taxon>
        <taxon>Actinomycetes</taxon>
        <taxon>Streptosporangiales</taxon>
        <taxon>Streptosporangiaceae</taxon>
        <taxon>Streptosporangium</taxon>
    </lineage>
</organism>
<dbReference type="Gene3D" id="3.90.550.10">
    <property type="entry name" value="Spore Coat Polysaccharide Biosynthesis Protein SpsA, Chain A"/>
    <property type="match status" value="1"/>
</dbReference>
<protein>
    <recommendedName>
        <fullName evidence="4">tRNA-guanine family transglycosylase</fullName>
    </recommendedName>
</protein>